<evidence type="ECO:0000313" key="1">
    <source>
        <dbReference type="EMBL" id="KAG7384096.1"/>
    </source>
</evidence>
<dbReference type="OrthoDB" id="77816at2759"/>
<keyword evidence="2" id="KW-1185">Reference proteome</keyword>
<protein>
    <submittedName>
        <fullName evidence="1">Chaperonin containing TCP1, subunit 8 (Theta)-like</fullName>
    </submittedName>
</protein>
<gene>
    <name evidence="1" type="primary">CCT8L2</name>
    <name evidence="1" type="ORF">PHYBOEH_009653</name>
</gene>
<name>A0A8T1VT31_9STRA</name>
<organism evidence="1 2">
    <name type="scientific">Phytophthora boehmeriae</name>
    <dbReference type="NCBI Taxonomy" id="109152"/>
    <lineage>
        <taxon>Eukaryota</taxon>
        <taxon>Sar</taxon>
        <taxon>Stramenopiles</taxon>
        <taxon>Oomycota</taxon>
        <taxon>Peronosporomycetes</taxon>
        <taxon>Peronosporales</taxon>
        <taxon>Peronosporaceae</taxon>
        <taxon>Phytophthora</taxon>
    </lineage>
</organism>
<reference evidence="1" key="1">
    <citation type="submission" date="2021-02" db="EMBL/GenBank/DDBJ databases">
        <authorList>
            <person name="Palmer J.M."/>
        </authorList>
    </citation>
    <scope>NUCLEOTIDE SEQUENCE</scope>
    <source>
        <strain evidence="1">SCRP23</strain>
    </source>
</reference>
<dbReference type="PANTHER" id="PTHR14667">
    <property type="entry name" value="BARDET-BIEDL SYNDROME 10 PROTEIN"/>
    <property type="match status" value="1"/>
</dbReference>
<comment type="caution">
    <text evidence="1">The sequence shown here is derived from an EMBL/GenBank/DDBJ whole genome shotgun (WGS) entry which is preliminary data.</text>
</comment>
<sequence>MEQAAGSLAALCRRCFGPNGEETLLFRPPDAPIVTGEGHAVLSAWRRGLGKEHALEKFLLDTVDGLHQQLGDGSSEFILLVDAAVRHASDCLGGDRNGVDRAQLSRAFGELKWEIQSELLAKNRELILTTPIEMDWHALQPSRQFHQAAVNISTSALNGVLGEKAVKFVAELVLQWVFTAASEDKKVLHKATEKGDERVHLFCRVQQFLKCAPEAIIFMAAPSVYASVNWIQSN</sequence>
<dbReference type="GO" id="GO:0051131">
    <property type="term" value="P:chaperone-mediated protein complex assembly"/>
    <property type="evidence" value="ECO:0007669"/>
    <property type="project" value="InterPro"/>
</dbReference>
<proteinExistence type="predicted"/>
<dbReference type="EMBL" id="JAGDFL010000614">
    <property type="protein sequence ID" value="KAG7384096.1"/>
    <property type="molecule type" value="Genomic_DNA"/>
</dbReference>
<accession>A0A8T1VT31</accession>
<dbReference type="PANTHER" id="PTHR14667:SF2">
    <property type="entry name" value="BARDET-BIEDL SYNDROME 10 PROTEIN"/>
    <property type="match status" value="1"/>
</dbReference>
<dbReference type="Proteomes" id="UP000693981">
    <property type="component" value="Unassembled WGS sequence"/>
</dbReference>
<evidence type="ECO:0000313" key="2">
    <source>
        <dbReference type="Proteomes" id="UP000693981"/>
    </source>
</evidence>
<dbReference type="AlphaFoldDB" id="A0A8T1VT31"/>
<dbReference type="InterPro" id="IPR042619">
    <property type="entry name" value="BBS10"/>
</dbReference>